<keyword evidence="3" id="KW-1185">Reference proteome</keyword>
<name>A0A7W3P490_9ACTN</name>
<dbReference type="AlphaFoldDB" id="A0A7W3P490"/>
<accession>A0A7W3P490</accession>
<dbReference type="RefSeq" id="WP_182558258.1">
    <property type="nucleotide sequence ID" value="NZ_JACGWT010000001.1"/>
</dbReference>
<dbReference type="Proteomes" id="UP000523079">
    <property type="component" value="Unassembled WGS sequence"/>
</dbReference>
<feature type="signal peptide" evidence="1">
    <location>
        <begin position="1"/>
        <end position="24"/>
    </location>
</feature>
<evidence type="ECO:0000313" key="2">
    <source>
        <dbReference type="EMBL" id="MBA8792631.1"/>
    </source>
</evidence>
<dbReference type="EMBL" id="JACGWT010000001">
    <property type="protein sequence ID" value="MBA8792631.1"/>
    <property type="molecule type" value="Genomic_DNA"/>
</dbReference>
<keyword evidence="1" id="KW-0732">Signal</keyword>
<comment type="caution">
    <text evidence="2">The sequence shown here is derived from an EMBL/GenBank/DDBJ whole genome shotgun (WGS) entry which is preliminary data.</text>
</comment>
<reference evidence="2 3" key="1">
    <citation type="submission" date="2020-07" db="EMBL/GenBank/DDBJ databases">
        <title>Sequencing the genomes of 1000 actinobacteria strains.</title>
        <authorList>
            <person name="Klenk H.-P."/>
        </authorList>
    </citation>
    <scope>NUCLEOTIDE SEQUENCE [LARGE SCALE GENOMIC DNA]</scope>
    <source>
        <strain evidence="2 3">DSM 100723</strain>
    </source>
</reference>
<feature type="chain" id="PRO_5039060504" evidence="1">
    <location>
        <begin position="25"/>
        <end position="376"/>
    </location>
</feature>
<gene>
    <name evidence="2" type="ORF">FHX74_000225</name>
</gene>
<dbReference type="PROSITE" id="PS51318">
    <property type="entry name" value="TAT"/>
    <property type="match status" value="1"/>
</dbReference>
<sequence>MTTRRWLLTAGAAAALVGGPLAFGARPVRAPAVSAPELARRIRGTAGLGWSGLVETTGGLRVPAAATFANLGPLLGSDQRLRAWWRGATDWRIDRITGSGETDLVRHHDLQLRWTFGSQRAVFTPVSALRLPDVSDLLPPTLGRRLLAGARDAELTALPSARVAGVAAAGLRLVPQQEGGTIRRVDLWADPATGTVLRLAVHATDPDRPVLTTGFTEVDLAVPPAERTQFVPAEGMRVSVDQSVDAAAEANALTGVRLPASLAGLPLRTAADGRLGVYGRGPTSIFLLPLRATVARPLRLQLRRTGARRDPAGTLGRTGPIGLLLTGWRRPTSGTPGSSAGYGGVPGGGFGSGYLLTGTVTDPLLRRAAGGLVFGS</sequence>
<dbReference type="InterPro" id="IPR006311">
    <property type="entry name" value="TAT_signal"/>
</dbReference>
<protein>
    <submittedName>
        <fullName evidence="2">Uncharacterized protein</fullName>
    </submittedName>
</protein>
<evidence type="ECO:0000313" key="3">
    <source>
        <dbReference type="Proteomes" id="UP000523079"/>
    </source>
</evidence>
<evidence type="ECO:0000256" key="1">
    <source>
        <dbReference type="SAM" id="SignalP"/>
    </source>
</evidence>
<proteinExistence type="predicted"/>
<organism evidence="2 3">
    <name type="scientific">Microlunatus kandeliicorticis</name>
    <dbReference type="NCBI Taxonomy" id="1759536"/>
    <lineage>
        <taxon>Bacteria</taxon>
        <taxon>Bacillati</taxon>
        <taxon>Actinomycetota</taxon>
        <taxon>Actinomycetes</taxon>
        <taxon>Propionibacteriales</taxon>
        <taxon>Propionibacteriaceae</taxon>
        <taxon>Microlunatus</taxon>
    </lineage>
</organism>
<dbReference type="Gene3D" id="2.50.20.10">
    <property type="entry name" value="Lipoprotein localisation LolA/LolB/LppX"/>
    <property type="match status" value="1"/>
</dbReference>